<dbReference type="PANTHER" id="PTHR13696">
    <property type="entry name" value="P-LOOP CONTAINING NUCLEOSIDE TRIPHOSPHATE HYDROLASE"/>
    <property type="match status" value="1"/>
</dbReference>
<evidence type="ECO:0000313" key="3">
    <source>
        <dbReference type="Proteomes" id="UP000199662"/>
    </source>
</evidence>
<evidence type="ECO:0000259" key="1">
    <source>
        <dbReference type="Pfam" id="PF13614"/>
    </source>
</evidence>
<dbReference type="Proteomes" id="UP000199662">
    <property type="component" value="Unassembled WGS sequence"/>
</dbReference>
<dbReference type="InterPro" id="IPR025669">
    <property type="entry name" value="AAA_dom"/>
</dbReference>
<dbReference type="AlphaFoldDB" id="A0A1H7AG23"/>
<dbReference type="Gene3D" id="3.40.50.300">
    <property type="entry name" value="P-loop containing nucleotide triphosphate hydrolases"/>
    <property type="match status" value="1"/>
</dbReference>
<dbReference type="RefSeq" id="WP_091831926.1">
    <property type="nucleotide sequence ID" value="NZ_FNZK01000011.1"/>
</dbReference>
<keyword evidence="3" id="KW-1185">Reference proteome</keyword>
<sequence length="253" mass="28898">MKIIAVINLKGGVAKTITSDNMADILVSVHGKRVLLIDNDKQGNTSKFFGLHGYDKKTISDVLLDPKCNIRDVIEHTKYKNLDLISANMDLMMANQKLILDSTRIQQIILREKLKVVKDDYDFVIIDNAPDINIGVMNALVAADEVIVPIKIDQFAFDGLEQLIEYFDSIREGLNPQLTFRGCLVTQYANNKTNKDGTEWLASKAEYPLFKTVIHRTVKVDESTFYQMPIMRHSRYCRASLDYQAFVKEYLQK</sequence>
<evidence type="ECO:0000313" key="2">
    <source>
        <dbReference type="EMBL" id="SEJ59955.1"/>
    </source>
</evidence>
<dbReference type="PANTHER" id="PTHR13696:SF99">
    <property type="entry name" value="COBYRINIC ACID AC-DIAMIDE SYNTHASE"/>
    <property type="match status" value="1"/>
</dbReference>
<name>A0A1H7AG23_9FIRM</name>
<dbReference type="SUPFAM" id="SSF52540">
    <property type="entry name" value="P-loop containing nucleoside triphosphate hydrolases"/>
    <property type="match status" value="1"/>
</dbReference>
<feature type="domain" description="AAA" evidence="1">
    <location>
        <begin position="1"/>
        <end position="179"/>
    </location>
</feature>
<dbReference type="STRING" id="84035.SAMN05660742_11199"/>
<gene>
    <name evidence="2" type="ORF">SAMN05660742_11199</name>
</gene>
<dbReference type="CDD" id="cd02042">
    <property type="entry name" value="ParAB_family"/>
    <property type="match status" value="1"/>
</dbReference>
<dbReference type="EMBL" id="FNZK01000011">
    <property type="protein sequence ID" value="SEJ59955.1"/>
    <property type="molecule type" value="Genomic_DNA"/>
</dbReference>
<protein>
    <submittedName>
        <fullName evidence="2">Chromosome partitioning protein</fullName>
    </submittedName>
</protein>
<dbReference type="InterPro" id="IPR050678">
    <property type="entry name" value="DNA_Partitioning_ATPase"/>
</dbReference>
<dbReference type="Pfam" id="PF13614">
    <property type="entry name" value="AAA_31"/>
    <property type="match status" value="1"/>
</dbReference>
<reference evidence="3" key="1">
    <citation type="submission" date="2016-10" db="EMBL/GenBank/DDBJ databases">
        <authorList>
            <person name="Varghese N."/>
            <person name="Submissions S."/>
        </authorList>
    </citation>
    <scope>NUCLEOTIDE SEQUENCE [LARGE SCALE GENOMIC DNA]</scope>
    <source>
        <strain evidence="3">DSM 2179</strain>
    </source>
</reference>
<dbReference type="InterPro" id="IPR027417">
    <property type="entry name" value="P-loop_NTPase"/>
</dbReference>
<organism evidence="2 3">
    <name type="scientific">Propionispira arboris</name>
    <dbReference type="NCBI Taxonomy" id="84035"/>
    <lineage>
        <taxon>Bacteria</taxon>
        <taxon>Bacillati</taxon>
        <taxon>Bacillota</taxon>
        <taxon>Negativicutes</taxon>
        <taxon>Selenomonadales</taxon>
        <taxon>Selenomonadaceae</taxon>
        <taxon>Propionispira</taxon>
    </lineage>
</organism>
<accession>A0A1H7AG23</accession>
<proteinExistence type="predicted"/>